<gene>
    <name evidence="2" type="ORF">J2Z82_003227</name>
</gene>
<keyword evidence="3" id="KW-1185">Reference proteome</keyword>
<organism evidence="2 3">
    <name type="scientific">Virgibacillus litoralis</name>
    <dbReference type="NCBI Taxonomy" id="578221"/>
    <lineage>
        <taxon>Bacteria</taxon>
        <taxon>Bacillati</taxon>
        <taxon>Bacillota</taxon>
        <taxon>Bacilli</taxon>
        <taxon>Bacillales</taxon>
        <taxon>Bacillaceae</taxon>
        <taxon>Virgibacillus</taxon>
    </lineage>
</organism>
<keyword evidence="1" id="KW-0812">Transmembrane</keyword>
<name>A0ABS4HH67_9BACI</name>
<protein>
    <submittedName>
        <fullName evidence="2">Uncharacterized protein</fullName>
    </submittedName>
</protein>
<evidence type="ECO:0000313" key="2">
    <source>
        <dbReference type="EMBL" id="MBP1950270.1"/>
    </source>
</evidence>
<evidence type="ECO:0000256" key="1">
    <source>
        <dbReference type="SAM" id="Phobius"/>
    </source>
</evidence>
<dbReference type="Proteomes" id="UP001519328">
    <property type="component" value="Unassembled WGS sequence"/>
</dbReference>
<feature type="transmembrane region" description="Helical" evidence="1">
    <location>
        <begin position="7"/>
        <end position="29"/>
    </location>
</feature>
<keyword evidence="1" id="KW-0472">Membrane</keyword>
<reference evidence="2 3" key="1">
    <citation type="submission" date="2021-03" db="EMBL/GenBank/DDBJ databases">
        <title>Genomic Encyclopedia of Type Strains, Phase IV (KMG-IV): sequencing the most valuable type-strain genomes for metagenomic binning, comparative biology and taxonomic classification.</title>
        <authorList>
            <person name="Goeker M."/>
        </authorList>
    </citation>
    <scope>NUCLEOTIDE SEQUENCE [LARGE SCALE GENOMIC DNA]</scope>
    <source>
        <strain evidence="2 3">DSM 21085</strain>
    </source>
</reference>
<feature type="transmembrane region" description="Helical" evidence="1">
    <location>
        <begin position="35"/>
        <end position="54"/>
    </location>
</feature>
<dbReference type="RefSeq" id="WP_209481755.1">
    <property type="nucleotide sequence ID" value="NZ_JAGGKK010000020.1"/>
</dbReference>
<dbReference type="EMBL" id="JAGGKK010000020">
    <property type="protein sequence ID" value="MBP1950270.1"/>
    <property type="molecule type" value="Genomic_DNA"/>
</dbReference>
<evidence type="ECO:0000313" key="3">
    <source>
        <dbReference type="Proteomes" id="UP001519328"/>
    </source>
</evidence>
<accession>A0ABS4HH67</accession>
<proteinExistence type="predicted"/>
<keyword evidence="1" id="KW-1133">Transmembrane helix</keyword>
<comment type="caution">
    <text evidence="2">The sequence shown here is derived from an EMBL/GenBank/DDBJ whole genome shotgun (WGS) entry which is preliminary data.</text>
</comment>
<sequence length="56" mass="6034">MKLAFTYIIATLTIASVLVIISHSISLLLQLEITFILSNIALLAIAALIVHGVMNK</sequence>